<comment type="subcellular location">
    <subcellularLocation>
        <location evidence="1">Endomembrane system</location>
        <topology evidence="1">Peripheral membrane protein</topology>
    </subcellularLocation>
    <subcellularLocation>
        <location evidence="2">Membrane</location>
        <topology evidence="2">Single-pass type I membrane protein</topology>
    </subcellularLocation>
    <subcellularLocation>
        <location evidence="3">Secreted</location>
    </subcellularLocation>
</comment>
<dbReference type="PROSITE" id="PS00021">
    <property type="entry name" value="KRINGLE_1"/>
    <property type="match status" value="1"/>
</dbReference>
<dbReference type="InterPro" id="IPR001304">
    <property type="entry name" value="C-type_lectin-like"/>
</dbReference>
<dbReference type="Pfam" id="PF00431">
    <property type="entry name" value="CUB"/>
    <property type="match status" value="1"/>
</dbReference>
<keyword evidence="6" id="KW-0812">Transmembrane</keyword>
<dbReference type="SUPFAM" id="SSF56436">
    <property type="entry name" value="C-type lectin-like"/>
    <property type="match status" value="1"/>
</dbReference>
<dbReference type="CDD" id="cd00041">
    <property type="entry name" value="CUB"/>
    <property type="match status" value="1"/>
</dbReference>
<dbReference type="GO" id="GO:0007155">
    <property type="term" value="P:cell adhesion"/>
    <property type="evidence" value="ECO:0007669"/>
    <property type="project" value="UniProtKB-KW"/>
</dbReference>
<dbReference type="SMART" id="SM00130">
    <property type="entry name" value="KR"/>
    <property type="match status" value="2"/>
</dbReference>
<dbReference type="SUPFAM" id="SSF49785">
    <property type="entry name" value="Galactose-binding domain-like"/>
    <property type="match status" value="1"/>
</dbReference>
<dbReference type="GO" id="GO:0005576">
    <property type="term" value="C:extracellular region"/>
    <property type="evidence" value="ECO:0007669"/>
    <property type="project" value="UniProtKB-SubCell"/>
</dbReference>
<evidence type="ECO:0000256" key="11">
    <source>
        <dbReference type="PROSITE-ProRule" id="PRU00121"/>
    </source>
</evidence>
<dbReference type="PROSITE" id="PS50022">
    <property type="entry name" value="FA58C_3"/>
    <property type="match status" value="1"/>
</dbReference>
<feature type="domain" description="CUB" evidence="13">
    <location>
        <begin position="927"/>
        <end position="1048"/>
    </location>
</feature>
<evidence type="ECO:0000259" key="15">
    <source>
        <dbReference type="PROSITE" id="PS50041"/>
    </source>
</evidence>
<evidence type="ECO:0000313" key="18">
    <source>
        <dbReference type="EMBL" id="VDI79050.1"/>
    </source>
</evidence>
<dbReference type="CDD" id="cd00108">
    <property type="entry name" value="KR"/>
    <property type="match status" value="1"/>
</dbReference>
<evidence type="ECO:0000256" key="3">
    <source>
        <dbReference type="ARBA" id="ARBA00004613"/>
    </source>
</evidence>
<dbReference type="Pfam" id="PF16977">
    <property type="entry name" value="ApeC"/>
    <property type="match status" value="1"/>
</dbReference>
<dbReference type="InterPro" id="IPR038178">
    <property type="entry name" value="Kringle_sf"/>
</dbReference>
<dbReference type="InterPro" id="IPR000421">
    <property type="entry name" value="FA58C"/>
</dbReference>
<dbReference type="SUPFAM" id="SSF57440">
    <property type="entry name" value="Kringle-like"/>
    <property type="match status" value="2"/>
</dbReference>
<dbReference type="OrthoDB" id="6153918at2759"/>
<dbReference type="GO" id="GO:0038023">
    <property type="term" value="F:signaling receptor activity"/>
    <property type="evidence" value="ECO:0007669"/>
    <property type="project" value="TreeGrafter"/>
</dbReference>
<dbReference type="Pfam" id="PF00059">
    <property type="entry name" value="Lectin_C"/>
    <property type="match status" value="1"/>
</dbReference>
<dbReference type="GO" id="GO:0012505">
    <property type="term" value="C:endomembrane system"/>
    <property type="evidence" value="ECO:0007669"/>
    <property type="project" value="UniProtKB-SubCell"/>
</dbReference>
<dbReference type="Pfam" id="PF00754">
    <property type="entry name" value="F5_F8_type_C"/>
    <property type="match status" value="1"/>
</dbReference>
<feature type="domain" description="CUB" evidence="13">
    <location>
        <begin position="862"/>
        <end position="898"/>
    </location>
</feature>
<keyword evidence="12" id="KW-0732">Signal</keyword>
<dbReference type="SUPFAM" id="SSF57414">
    <property type="entry name" value="Hairpin loop containing domain-like"/>
    <property type="match status" value="1"/>
</dbReference>
<evidence type="ECO:0000259" key="13">
    <source>
        <dbReference type="PROSITE" id="PS01180"/>
    </source>
</evidence>
<reference evidence="18" key="1">
    <citation type="submission" date="2018-11" db="EMBL/GenBank/DDBJ databases">
        <authorList>
            <person name="Alioto T."/>
            <person name="Alioto T."/>
        </authorList>
    </citation>
    <scope>NUCLEOTIDE SEQUENCE</scope>
</reference>
<dbReference type="InterPro" id="IPR016186">
    <property type="entry name" value="C-type_lectin-like/link_sf"/>
</dbReference>
<keyword evidence="5 11" id="KW-0420">Kringle</keyword>
<dbReference type="PANTHER" id="PTHR46806:SF5">
    <property type="entry name" value="F5_8 TYPE C DOMAIN-CONTAINING PROTEIN"/>
    <property type="match status" value="1"/>
</dbReference>
<dbReference type="InterPro" id="IPR050633">
    <property type="entry name" value="Neuropilin_MCO_CoagFactor"/>
</dbReference>
<dbReference type="PRINTS" id="PR00018">
    <property type="entry name" value="KRINGLE"/>
</dbReference>
<evidence type="ECO:0000256" key="6">
    <source>
        <dbReference type="ARBA" id="ARBA00022692"/>
    </source>
</evidence>
<evidence type="ECO:0000256" key="7">
    <source>
        <dbReference type="ARBA" id="ARBA00022889"/>
    </source>
</evidence>
<protein>
    <submittedName>
        <fullName evidence="18">Uncharacterized protein</fullName>
    </submittedName>
</protein>
<dbReference type="InterPro" id="IPR016187">
    <property type="entry name" value="CTDL_fold"/>
</dbReference>
<name>A0A8B6HHT4_MYTGA</name>
<comment type="caution">
    <text evidence="18">The sequence shown here is derived from an EMBL/GenBank/DDBJ whole genome shotgun (WGS) entry which is preliminary data.</text>
</comment>
<comment type="caution">
    <text evidence="11">Lacks conserved residue(s) required for the propagation of feature annotation.</text>
</comment>
<keyword evidence="4" id="KW-0964">Secreted</keyword>
<feature type="domain" description="C-type lectin" evidence="15">
    <location>
        <begin position="1069"/>
        <end position="1156"/>
    </location>
</feature>
<dbReference type="InterPro" id="IPR035914">
    <property type="entry name" value="Sperma_CUB_dom_sf"/>
</dbReference>
<accession>A0A8B6HHT4</accession>
<dbReference type="Pfam" id="PF00051">
    <property type="entry name" value="Kringle"/>
    <property type="match status" value="1"/>
</dbReference>
<dbReference type="EMBL" id="UYJE01010033">
    <property type="protein sequence ID" value="VDI79050.1"/>
    <property type="molecule type" value="Genomic_DNA"/>
</dbReference>
<evidence type="ECO:0000256" key="12">
    <source>
        <dbReference type="SAM" id="SignalP"/>
    </source>
</evidence>
<evidence type="ECO:0000256" key="2">
    <source>
        <dbReference type="ARBA" id="ARBA00004479"/>
    </source>
</evidence>
<keyword evidence="19" id="KW-1185">Reference proteome</keyword>
<dbReference type="Gene3D" id="2.60.120.260">
    <property type="entry name" value="Galactose-binding domain-like"/>
    <property type="match status" value="2"/>
</dbReference>
<evidence type="ECO:0000256" key="1">
    <source>
        <dbReference type="ARBA" id="ARBA00004184"/>
    </source>
</evidence>
<dbReference type="InterPro" id="IPR018056">
    <property type="entry name" value="Kringle_CS"/>
</dbReference>
<feature type="chain" id="PRO_5032549209" evidence="12">
    <location>
        <begin position="20"/>
        <end position="1156"/>
    </location>
</feature>
<evidence type="ECO:0000256" key="5">
    <source>
        <dbReference type="ARBA" id="ARBA00022572"/>
    </source>
</evidence>
<dbReference type="PROSITE" id="PS50070">
    <property type="entry name" value="KRINGLE_2"/>
    <property type="match status" value="1"/>
</dbReference>
<dbReference type="GO" id="GO:0005886">
    <property type="term" value="C:plasma membrane"/>
    <property type="evidence" value="ECO:0007669"/>
    <property type="project" value="TreeGrafter"/>
</dbReference>
<dbReference type="Gene3D" id="2.60.120.290">
    <property type="entry name" value="Spermadhesin, CUB domain"/>
    <property type="match status" value="1"/>
</dbReference>
<organism evidence="18 19">
    <name type="scientific">Mytilus galloprovincialis</name>
    <name type="common">Mediterranean mussel</name>
    <dbReference type="NCBI Taxonomy" id="29158"/>
    <lineage>
        <taxon>Eukaryota</taxon>
        <taxon>Metazoa</taxon>
        <taxon>Spiralia</taxon>
        <taxon>Lophotrochozoa</taxon>
        <taxon>Mollusca</taxon>
        <taxon>Bivalvia</taxon>
        <taxon>Autobranchia</taxon>
        <taxon>Pteriomorphia</taxon>
        <taxon>Mytilida</taxon>
        <taxon>Mytiloidea</taxon>
        <taxon>Mytilidae</taxon>
        <taxon>Mytilinae</taxon>
        <taxon>Mytilus</taxon>
    </lineage>
</organism>
<dbReference type="InterPro" id="IPR000001">
    <property type="entry name" value="Kringle"/>
</dbReference>
<keyword evidence="9" id="KW-0472">Membrane</keyword>
<evidence type="ECO:0000313" key="19">
    <source>
        <dbReference type="Proteomes" id="UP000596742"/>
    </source>
</evidence>
<dbReference type="InterPro" id="IPR000859">
    <property type="entry name" value="CUB_dom"/>
</dbReference>
<dbReference type="InterPro" id="IPR031569">
    <property type="entry name" value="ApeC"/>
</dbReference>
<evidence type="ECO:0000259" key="14">
    <source>
        <dbReference type="PROSITE" id="PS50022"/>
    </source>
</evidence>
<dbReference type="Pfam" id="PF00024">
    <property type="entry name" value="PAN_1"/>
    <property type="match status" value="1"/>
</dbReference>
<evidence type="ECO:0000256" key="8">
    <source>
        <dbReference type="ARBA" id="ARBA00022989"/>
    </source>
</evidence>
<feature type="domain" description="Apple" evidence="17">
    <location>
        <begin position="762"/>
        <end position="852"/>
    </location>
</feature>
<dbReference type="PANTHER" id="PTHR46806">
    <property type="entry name" value="F5/8 TYPE C DOMAIN-CONTAINING PROTEIN"/>
    <property type="match status" value="1"/>
</dbReference>
<dbReference type="AlphaFoldDB" id="A0A8B6HHT4"/>
<dbReference type="Gene3D" id="2.40.20.10">
    <property type="entry name" value="Plasminogen Kringle 4"/>
    <property type="match status" value="2"/>
</dbReference>
<dbReference type="Proteomes" id="UP000596742">
    <property type="component" value="Unassembled WGS sequence"/>
</dbReference>
<dbReference type="Gene3D" id="3.10.100.10">
    <property type="entry name" value="Mannose-Binding Protein A, subunit A"/>
    <property type="match status" value="1"/>
</dbReference>
<evidence type="ECO:0000256" key="9">
    <source>
        <dbReference type="ARBA" id="ARBA00023136"/>
    </source>
</evidence>
<dbReference type="InterPro" id="IPR008979">
    <property type="entry name" value="Galactose-bd-like_sf"/>
</dbReference>
<gene>
    <name evidence="18" type="ORF">MGAL_10B071760</name>
</gene>
<dbReference type="PROSITE" id="PS01180">
    <property type="entry name" value="CUB"/>
    <property type="match status" value="2"/>
</dbReference>
<feature type="signal peptide" evidence="12">
    <location>
        <begin position="1"/>
        <end position="19"/>
    </location>
</feature>
<dbReference type="InterPro" id="IPR013806">
    <property type="entry name" value="Kringle-like"/>
</dbReference>
<dbReference type="InterPro" id="IPR003609">
    <property type="entry name" value="Pan_app"/>
</dbReference>
<dbReference type="SMART" id="SM00042">
    <property type="entry name" value="CUB"/>
    <property type="match status" value="1"/>
</dbReference>
<evidence type="ECO:0000259" key="17">
    <source>
        <dbReference type="PROSITE" id="PS50948"/>
    </source>
</evidence>
<feature type="domain" description="F5/8 type C" evidence="14">
    <location>
        <begin position="604"/>
        <end position="752"/>
    </location>
</feature>
<dbReference type="SUPFAM" id="SSF49854">
    <property type="entry name" value="Spermadhesin, CUB domain"/>
    <property type="match status" value="2"/>
</dbReference>
<keyword evidence="10" id="KW-1015">Disulfide bond</keyword>
<feature type="domain" description="Kringle" evidence="16">
    <location>
        <begin position="38"/>
        <end position="105"/>
    </location>
</feature>
<keyword evidence="7" id="KW-0130">Cell adhesion</keyword>
<evidence type="ECO:0000259" key="16">
    <source>
        <dbReference type="PROSITE" id="PS50070"/>
    </source>
</evidence>
<evidence type="ECO:0000256" key="10">
    <source>
        <dbReference type="ARBA" id="ARBA00023157"/>
    </source>
</evidence>
<proteinExistence type="predicted"/>
<sequence>MQVLISVLIPCGLLRFAHAVILPALNFNDSSCMSDLFGTTYNGTINSTITGFTCQIWSDITPNNHSYTMVGDHNYCRNPDIHEGGPWCFTTDVNKRWESCNVPLCDCPAAKCLNNGTLILQSCTCRCPTMFTGIFCETGIETLIDSEIKSTQWPEGTYALHTSMFGCPEGSAYGWSTGYINLSLFDNSLSFFWNDDDQFTFEPHILGPYTKHAMQMNFCVMESNRTIFDDDKEVNRTWPSGNYCIYRTSGKCPFGFDEGKLTIRGYNYSLGGKLPHIILDTSSDVTLVYCCREDGNVNQSVHLPSEFPFILYLGPSTEICQEIYKMDWKLDEVYLPYDNYSLLNGMLPNFLSHPTHTSHIGLPLCYYQPTSERECLYQTDNGASYNGQLNISKYGKPCDLWSDVKLDFATSTLWIGEFENNFCRKTRWNPPSCYFNNKRASCNIQECEKDNLEVFGKGKSYNAVQHTDGSPPSNALDGLIANTASYVSERPYIKPWYLLNLQEYIEVHAIVLYRKKVWYPLNNRYVGTYISKHRWDFLTYGAYRCDDNRNPWKHRIFRFQCKRPIIGQYISVKNFDFTDPNTKQGYFHYFEIDELQVIGRSTMCGRRLGLITGDVYDYQIESSSHKDSDHQFTFGRLFRPENGWCASSTDNTPWFMVDLVVPLKVQGVEVQGIKDRQNVKLISSFNILYGIDRNNFATYEDPKDTMKVFETDLSIGVSVQQFVFNTEIYSRYIKIVPLEYTDACLKLEIIGCPKQARRDLWCRNYKYDLGFEVLPYHAFWMEEDHDAIRMVKTDVDIQQCIGHCQNITCLSFTFNYREKYCVLHMGHKYTRQFQKWWVNKVDVSNIYYQRLCFKEFLEINECGSKMILKDENETTILSPSFPFSYGQGINCVWSIQSEMYVQIEIVYIKLQKKILVNDLQKVDLPACGGIESCFQICDQQSAYIFTPGFPISYQPGDSCFWKIEGAYGQYVTFYIINLDVTDDSSCEQSFISVNDIDLQGRSKSLGKFCKGSRPYSALISSWEKLYIEFKTATNLQGNGGFLGKYELKFFIQKTFDLGNSSCEENWYGFKNSCYGMQRKTFGLTWIEAESECRVKGGHLVSIADQSEMEFMHYLVTVQSNDSSDNRAYIGLRKKTNGYSINDYIWSDGKPMTFTSW</sequence>
<keyword evidence="8" id="KW-1133">Transmembrane helix</keyword>
<evidence type="ECO:0000256" key="4">
    <source>
        <dbReference type="ARBA" id="ARBA00022525"/>
    </source>
</evidence>
<dbReference type="PROSITE" id="PS50041">
    <property type="entry name" value="C_TYPE_LECTIN_2"/>
    <property type="match status" value="1"/>
</dbReference>
<dbReference type="PROSITE" id="PS50948">
    <property type="entry name" value="PAN"/>
    <property type="match status" value="1"/>
</dbReference>